<accession>A0A9N9MFT2</accession>
<dbReference type="AlphaFoldDB" id="A0A9N9MFT2"/>
<protein>
    <submittedName>
        <fullName evidence="1">Uncharacterized protein</fullName>
    </submittedName>
</protein>
<evidence type="ECO:0000313" key="2">
    <source>
        <dbReference type="Proteomes" id="UP001152799"/>
    </source>
</evidence>
<keyword evidence="2" id="KW-1185">Reference proteome</keyword>
<dbReference type="OrthoDB" id="6743910at2759"/>
<sequence length="143" mass="17277">MAETNKMRNHINMLDFVILQLFFAFQSVYKSFTSILRWDFWRKQPSPSIAESPDAGNNEKRHFIQLYKTGVGEKSVCYMNVIEFDNSKQVEEIRRRKRSYEVFQNDCRRHHRTHSDNDIQRFYCSNFRFLTKTCVPIELRIIP</sequence>
<proteinExistence type="predicted"/>
<dbReference type="Proteomes" id="UP001152799">
    <property type="component" value="Chromosome 12"/>
</dbReference>
<reference evidence="1" key="1">
    <citation type="submission" date="2022-01" db="EMBL/GenBank/DDBJ databases">
        <authorList>
            <person name="King R."/>
        </authorList>
    </citation>
    <scope>NUCLEOTIDE SEQUENCE</scope>
</reference>
<organism evidence="1 2">
    <name type="scientific">Ceutorhynchus assimilis</name>
    <name type="common">cabbage seed weevil</name>
    <dbReference type="NCBI Taxonomy" id="467358"/>
    <lineage>
        <taxon>Eukaryota</taxon>
        <taxon>Metazoa</taxon>
        <taxon>Ecdysozoa</taxon>
        <taxon>Arthropoda</taxon>
        <taxon>Hexapoda</taxon>
        <taxon>Insecta</taxon>
        <taxon>Pterygota</taxon>
        <taxon>Neoptera</taxon>
        <taxon>Endopterygota</taxon>
        <taxon>Coleoptera</taxon>
        <taxon>Polyphaga</taxon>
        <taxon>Cucujiformia</taxon>
        <taxon>Curculionidae</taxon>
        <taxon>Ceutorhynchinae</taxon>
        <taxon>Ceutorhynchus</taxon>
    </lineage>
</organism>
<name>A0A9N9MFT2_9CUCU</name>
<dbReference type="EMBL" id="OU892288">
    <property type="protein sequence ID" value="CAG9762847.1"/>
    <property type="molecule type" value="Genomic_DNA"/>
</dbReference>
<gene>
    <name evidence="1" type="ORF">CEUTPL_LOCUS3519</name>
</gene>
<evidence type="ECO:0000313" key="1">
    <source>
        <dbReference type="EMBL" id="CAG9762847.1"/>
    </source>
</evidence>